<name>A0ABD2PMQ7_9PLAT</name>
<dbReference type="InterPro" id="IPR036259">
    <property type="entry name" value="MFS_trans_sf"/>
</dbReference>
<evidence type="ECO:0000256" key="4">
    <source>
        <dbReference type="ARBA" id="ARBA00022856"/>
    </source>
</evidence>
<feature type="transmembrane region" description="Helical" evidence="7">
    <location>
        <begin position="144"/>
        <end position="168"/>
    </location>
</feature>
<comment type="similarity">
    <text evidence="2">Belongs to the major facilitator superfamily. Proton-dependent oligopeptide transporter (POT/PTR) (TC 2.A.17) family.</text>
</comment>
<comment type="caution">
    <text evidence="8">The sequence shown here is derived from an EMBL/GenBank/DDBJ whole genome shotgun (WGS) entry which is preliminary data.</text>
</comment>
<feature type="transmembrane region" description="Helical" evidence="7">
    <location>
        <begin position="45"/>
        <end position="68"/>
    </location>
</feature>
<evidence type="ECO:0000256" key="7">
    <source>
        <dbReference type="SAM" id="Phobius"/>
    </source>
</evidence>
<dbReference type="Gene3D" id="1.20.1250.20">
    <property type="entry name" value="MFS general substrate transporter like domains"/>
    <property type="match status" value="1"/>
</dbReference>
<feature type="transmembrane region" description="Helical" evidence="7">
    <location>
        <begin position="108"/>
        <end position="132"/>
    </location>
</feature>
<gene>
    <name evidence="8" type="ORF">Ciccas_013030</name>
</gene>
<reference evidence="8 9" key="1">
    <citation type="submission" date="2024-11" db="EMBL/GenBank/DDBJ databases">
        <title>Adaptive evolution of stress response genes in parasites aligns with host niche diversity.</title>
        <authorList>
            <person name="Hahn C."/>
            <person name="Resl P."/>
        </authorList>
    </citation>
    <scope>NUCLEOTIDE SEQUENCE [LARGE SCALE GENOMIC DNA]</scope>
    <source>
        <strain evidence="8">EGGRZ-B1_66</strain>
        <tissue evidence="8">Body</tissue>
    </source>
</reference>
<keyword evidence="6 7" id="KW-0472">Membrane</keyword>
<dbReference type="PANTHER" id="PTHR11654">
    <property type="entry name" value="OLIGOPEPTIDE TRANSPORTER-RELATED"/>
    <property type="match status" value="1"/>
</dbReference>
<proteinExistence type="inferred from homology"/>
<dbReference type="Proteomes" id="UP001626550">
    <property type="component" value="Unassembled WGS sequence"/>
</dbReference>
<keyword evidence="5 7" id="KW-1133">Transmembrane helix</keyword>
<evidence type="ECO:0000256" key="3">
    <source>
        <dbReference type="ARBA" id="ARBA00022692"/>
    </source>
</evidence>
<evidence type="ECO:0000313" key="9">
    <source>
        <dbReference type="Proteomes" id="UP001626550"/>
    </source>
</evidence>
<keyword evidence="3 7" id="KW-0812">Transmembrane</keyword>
<organism evidence="8 9">
    <name type="scientific">Cichlidogyrus casuarinus</name>
    <dbReference type="NCBI Taxonomy" id="1844966"/>
    <lineage>
        <taxon>Eukaryota</taxon>
        <taxon>Metazoa</taxon>
        <taxon>Spiralia</taxon>
        <taxon>Lophotrochozoa</taxon>
        <taxon>Platyhelminthes</taxon>
        <taxon>Monogenea</taxon>
        <taxon>Monopisthocotylea</taxon>
        <taxon>Dactylogyridea</taxon>
        <taxon>Ancyrocephalidae</taxon>
        <taxon>Cichlidogyrus</taxon>
    </lineage>
</organism>
<evidence type="ECO:0000256" key="5">
    <source>
        <dbReference type="ARBA" id="ARBA00022989"/>
    </source>
</evidence>
<evidence type="ECO:0000313" key="8">
    <source>
        <dbReference type="EMBL" id="KAL3308440.1"/>
    </source>
</evidence>
<sequence>MSRNMWIALTVIILLFEFMERISYVSINANVYLYMVTVLKYPETTVIVIQQLMGVAAYYTPICGGLLADKLIGRYPMMLLFTLLMLTSCIFITLSTNGGLTTESQSGLFYAGIFILAMSCGFMKACVCIFGADQASHVSTRARMNFLTAFYLLFNTSSVIATTVLGYVGQNVSFQIVFFCTLCSASFCFLALLLPAKQYDKTVCATRKSTYLTLLLPIP</sequence>
<feature type="transmembrane region" description="Helical" evidence="7">
    <location>
        <begin position="174"/>
        <end position="194"/>
    </location>
</feature>
<keyword evidence="9" id="KW-1185">Reference proteome</keyword>
<accession>A0ABD2PMQ7</accession>
<feature type="transmembrane region" description="Helical" evidence="7">
    <location>
        <begin position="75"/>
        <end position="96"/>
    </location>
</feature>
<dbReference type="GO" id="GO:0016020">
    <property type="term" value="C:membrane"/>
    <property type="evidence" value="ECO:0007669"/>
    <property type="project" value="UniProtKB-SubCell"/>
</dbReference>
<protein>
    <submittedName>
        <fullName evidence="8">Uncharacterized protein</fullName>
    </submittedName>
</protein>
<dbReference type="SUPFAM" id="SSF103473">
    <property type="entry name" value="MFS general substrate transporter"/>
    <property type="match status" value="1"/>
</dbReference>
<dbReference type="AlphaFoldDB" id="A0ABD2PMQ7"/>
<dbReference type="Pfam" id="PF00854">
    <property type="entry name" value="PTR2"/>
    <property type="match status" value="1"/>
</dbReference>
<evidence type="ECO:0000256" key="6">
    <source>
        <dbReference type="ARBA" id="ARBA00023136"/>
    </source>
</evidence>
<comment type="subcellular location">
    <subcellularLocation>
        <location evidence="1">Membrane</location>
        <topology evidence="1">Multi-pass membrane protein</topology>
    </subcellularLocation>
</comment>
<evidence type="ECO:0000256" key="2">
    <source>
        <dbReference type="ARBA" id="ARBA00005982"/>
    </source>
</evidence>
<dbReference type="InterPro" id="IPR000109">
    <property type="entry name" value="POT_fam"/>
</dbReference>
<keyword evidence="4" id="KW-0571">Peptide transport</keyword>
<dbReference type="GO" id="GO:0015833">
    <property type="term" value="P:peptide transport"/>
    <property type="evidence" value="ECO:0007669"/>
    <property type="project" value="UniProtKB-KW"/>
</dbReference>
<keyword evidence="4" id="KW-0653">Protein transport</keyword>
<dbReference type="EMBL" id="JBJKFK010005237">
    <property type="protein sequence ID" value="KAL3308440.1"/>
    <property type="molecule type" value="Genomic_DNA"/>
</dbReference>
<keyword evidence="4" id="KW-0813">Transport</keyword>
<evidence type="ECO:0000256" key="1">
    <source>
        <dbReference type="ARBA" id="ARBA00004141"/>
    </source>
</evidence>